<evidence type="ECO:0008006" key="4">
    <source>
        <dbReference type="Google" id="ProtNLM"/>
    </source>
</evidence>
<evidence type="ECO:0000256" key="1">
    <source>
        <dbReference type="SAM" id="MobiDB-lite"/>
    </source>
</evidence>
<proteinExistence type="predicted"/>
<feature type="region of interest" description="Disordered" evidence="1">
    <location>
        <begin position="283"/>
        <end position="344"/>
    </location>
</feature>
<feature type="compositionally biased region" description="Low complexity" evidence="1">
    <location>
        <begin position="300"/>
        <end position="309"/>
    </location>
</feature>
<name>A0A8W8JB57_MAGGI</name>
<dbReference type="Proteomes" id="UP000005408">
    <property type="component" value="Unassembled WGS sequence"/>
</dbReference>
<accession>A0A8W8JB57</accession>
<feature type="compositionally biased region" description="Basic and acidic residues" evidence="1">
    <location>
        <begin position="285"/>
        <end position="299"/>
    </location>
</feature>
<evidence type="ECO:0000313" key="3">
    <source>
        <dbReference type="Proteomes" id="UP000005408"/>
    </source>
</evidence>
<sequence>MENSAEEEVKSLCGHKSDMPVCMNCILSNKLQDSHLELLSDICESLSVSKKDKIRKDLLDLEDNIGPSYDSNLGKVEELLSSVTRQHKDRKNVILDLGDELHKVVDLVINKYLSEAGKMEKEDIDFLQSLKSKFKSSASEIKAAIKEYREFLATDNNKKLAKYQSKNEHFRKMPASYDVTVTKFQPKHLTEDKLCQIIGVIPWSVKTEIKPQENGISGSEASSADSSPVAKNESSSSKSKDDKLSELNELMESISKATKDLVVALSPKLQDTNTIYSKATAELSKGNKEAKSTPYHSEELNNLSNASNGADDEVVSPVKPTPHTASTEHSSEMESTKREKREDGPLLDFFSSTDLEANMMSEETNIFANAPWVMDTMETGYTYTYKIACASSTNQIFVCGNNKIIKQMNSEGKFVEKATTESGNQPFDLALTSDAQLMYSDHNGKCVNVNGQFLTYVDNCKLQRPGDLCADGDDILYVIQPVTNQVKKIKLYRQSLFAVTVAF</sequence>
<feature type="compositionally biased region" description="Low complexity" evidence="1">
    <location>
        <begin position="217"/>
        <end position="237"/>
    </location>
</feature>
<protein>
    <recommendedName>
        <fullName evidence="4">B box-type domain-containing protein</fullName>
    </recommendedName>
</protein>
<dbReference type="InterPro" id="IPR011042">
    <property type="entry name" value="6-blade_b-propeller_TolB-like"/>
</dbReference>
<dbReference type="SUPFAM" id="SSF101898">
    <property type="entry name" value="NHL repeat"/>
    <property type="match status" value="1"/>
</dbReference>
<organism evidence="2 3">
    <name type="scientific">Magallana gigas</name>
    <name type="common">Pacific oyster</name>
    <name type="synonym">Crassostrea gigas</name>
    <dbReference type="NCBI Taxonomy" id="29159"/>
    <lineage>
        <taxon>Eukaryota</taxon>
        <taxon>Metazoa</taxon>
        <taxon>Spiralia</taxon>
        <taxon>Lophotrochozoa</taxon>
        <taxon>Mollusca</taxon>
        <taxon>Bivalvia</taxon>
        <taxon>Autobranchia</taxon>
        <taxon>Pteriomorphia</taxon>
        <taxon>Ostreida</taxon>
        <taxon>Ostreoidea</taxon>
        <taxon>Ostreidae</taxon>
        <taxon>Magallana</taxon>
    </lineage>
</organism>
<feature type="compositionally biased region" description="Basic and acidic residues" evidence="1">
    <location>
        <begin position="329"/>
        <end position="344"/>
    </location>
</feature>
<dbReference type="Gene3D" id="2.120.10.30">
    <property type="entry name" value="TolB, C-terminal domain"/>
    <property type="match status" value="1"/>
</dbReference>
<dbReference type="EnsemblMetazoa" id="G18221.1">
    <property type="protein sequence ID" value="G18221.1:cds"/>
    <property type="gene ID" value="G18221"/>
</dbReference>
<evidence type="ECO:0000313" key="2">
    <source>
        <dbReference type="EnsemblMetazoa" id="G18221.1:cds"/>
    </source>
</evidence>
<dbReference type="AlphaFoldDB" id="A0A8W8JB57"/>
<reference evidence="2" key="1">
    <citation type="submission" date="2022-08" db="UniProtKB">
        <authorList>
            <consortium name="EnsemblMetazoa"/>
        </authorList>
    </citation>
    <scope>IDENTIFICATION</scope>
    <source>
        <strain evidence="2">05x7-T-G4-1.051#20</strain>
    </source>
</reference>
<keyword evidence="3" id="KW-1185">Reference proteome</keyword>
<feature type="region of interest" description="Disordered" evidence="1">
    <location>
        <begin position="212"/>
        <end position="244"/>
    </location>
</feature>